<dbReference type="EMBL" id="SJFN01000004">
    <property type="protein sequence ID" value="TBW40467.1"/>
    <property type="molecule type" value="Genomic_DNA"/>
</dbReference>
<feature type="binding site" evidence="11">
    <location>
        <position position="78"/>
    </location>
    <ligand>
        <name>substrate</name>
    </ligand>
</feature>
<evidence type="ECO:0000256" key="1">
    <source>
        <dbReference type="ARBA" id="ARBA00004842"/>
    </source>
</evidence>
<dbReference type="GO" id="GO:0000287">
    <property type="term" value="F:magnesium ion binding"/>
    <property type="evidence" value="ECO:0007669"/>
    <property type="project" value="UniProtKB-UniRule"/>
</dbReference>
<keyword evidence="13" id="KW-1185">Reference proteome</keyword>
<evidence type="ECO:0000256" key="5">
    <source>
        <dbReference type="ARBA" id="ARBA00022679"/>
    </source>
</evidence>
<evidence type="ECO:0000256" key="11">
    <source>
        <dbReference type="HAMAP-Rule" id="MF_00109"/>
    </source>
</evidence>
<dbReference type="InterPro" id="IPR000623">
    <property type="entry name" value="Shikimate_kinase/TSH1"/>
</dbReference>
<evidence type="ECO:0000256" key="9">
    <source>
        <dbReference type="ARBA" id="ARBA00023141"/>
    </source>
</evidence>
<dbReference type="OrthoDB" id="9800332at2"/>
<keyword evidence="8 11" id="KW-0067">ATP-binding</keyword>
<comment type="similarity">
    <text evidence="2 11">Belongs to the shikimate kinase family.</text>
</comment>
<comment type="pathway">
    <text evidence="1 11">Metabolic intermediate biosynthesis; chorismate biosynthesis; chorismate from D-erythrose 4-phosphate and phosphoenolpyruvate: step 5/7.</text>
</comment>
<dbReference type="PRINTS" id="PR01100">
    <property type="entry name" value="SHIKIMTKNASE"/>
</dbReference>
<dbReference type="CDD" id="cd00464">
    <property type="entry name" value="SK"/>
    <property type="match status" value="1"/>
</dbReference>
<dbReference type="GO" id="GO:0004765">
    <property type="term" value="F:shikimate kinase activity"/>
    <property type="evidence" value="ECO:0007669"/>
    <property type="project" value="UniProtKB-UniRule"/>
</dbReference>
<accession>A0A4Q9VW11</accession>
<evidence type="ECO:0000256" key="7">
    <source>
        <dbReference type="ARBA" id="ARBA00022777"/>
    </source>
</evidence>
<comment type="subcellular location">
    <subcellularLocation>
        <location evidence="11">Cytoplasm</location>
    </subcellularLocation>
</comment>
<dbReference type="InterPro" id="IPR031322">
    <property type="entry name" value="Shikimate/glucono_kinase"/>
</dbReference>
<dbReference type="GO" id="GO:0009423">
    <property type="term" value="P:chorismate biosynthetic process"/>
    <property type="evidence" value="ECO:0007669"/>
    <property type="project" value="UniProtKB-UniRule"/>
</dbReference>
<keyword evidence="9 11" id="KW-0057">Aromatic amino acid biosynthesis</keyword>
<comment type="cofactor">
    <cofactor evidence="11">
        <name>Mg(2+)</name>
        <dbReference type="ChEBI" id="CHEBI:18420"/>
    </cofactor>
    <text evidence="11">Binds 1 Mg(2+) ion per subunit.</text>
</comment>
<dbReference type="UniPathway" id="UPA00053">
    <property type="reaction ID" value="UER00088"/>
</dbReference>
<dbReference type="PROSITE" id="PS01128">
    <property type="entry name" value="SHIKIMATE_KINASE"/>
    <property type="match status" value="1"/>
</dbReference>
<evidence type="ECO:0000256" key="10">
    <source>
        <dbReference type="ARBA" id="ARBA00048567"/>
    </source>
</evidence>
<dbReference type="Pfam" id="PF01202">
    <property type="entry name" value="SKI"/>
    <property type="match status" value="1"/>
</dbReference>
<evidence type="ECO:0000313" key="13">
    <source>
        <dbReference type="Proteomes" id="UP000292781"/>
    </source>
</evidence>
<evidence type="ECO:0000256" key="6">
    <source>
        <dbReference type="ARBA" id="ARBA00022741"/>
    </source>
</evidence>
<evidence type="ECO:0000256" key="4">
    <source>
        <dbReference type="ARBA" id="ARBA00022605"/>
    </source>
</evidence>
<dbReference type="PANTHER" id="PTHR21087">
    <property type="entry name" value="SHIKIMATE KINASE"/>
    <property type="match status" value="1"/>
</dbReference>
<proteinExistence type="inferred from homology"/>
<organism evidence="12 13">
    <name type="scientific">Siculibacillus lacustris</name>
    <dbReference type="NCBI Taxonomy" id="1549641"/>
    <lineage>
        <taxon>Bacteria</taxon>
        <taxon>Pseudomonadati</taxon>
        <taxon>Pseudomonadota</taxon>
        <taxon>Alphaproteobacteria</taxon>
        <taxon>Hyphomicrobiales</taxon>
        <taxon>Ancalomicrobiaceae</taxon>
        <taxon>Siculibacillus</taxon>
    </lineage>
</organism>
<keyword evidence="5 11" id="KW-0808">Transferase</keyword>
<comment type="caution">
    <text evidence="12">The sequence shown here is derived from an EMBL/GenBank/DDBJ whole genome shotgun (WGS) entry which is preliminary data.</text>
</comment>
<feature type="binding site" evidence="11">
    <location>
        <position position="54"/>
    </location>
    <ligand>
        <name>substrate</name>
    </ligand>
</feature>
<keyword evidence="4 11" id="KW-0028">Amino-acid biosynthesis</keyword>
<dbReference type="InterPro" id="IPR023000">
    <property type="entry name" value="Shikimate_kinase_CS"/>
</dbReference>
<dbReference type="HAMAP" id="MF_00109">
    <property type="entry name" value="Shikimate_kinase"/>
    <property type="match status" value="1"/>
</dbReference>
<feature type="binding site" evidence="11">
    <location>
        <position position="138"/>
    </location>
    <ligand>
        <name>ATP</name>
        <dbReference type="ChEBI" id="CHEBI:30616"/>
    </ligand>
</feature>
<keyword evidence="11" id="KW-0460">Magnesium</keyword>
<name>A0A4Q9VW11_9HYPH</name>
<feature type="binding site" evidence="11">
    <location>
        <position position="36"/>
    </location>
    <ligand>
        <name>Mg(2+)</name>
        <dbReference type="ChEBI" id="CHEBI:18420"/>
    </ligand>
</feature>
<sequence length="210" mass="22492">MGNDGKRTDVQRARRILAGLGVRSIVFVGMMGAGKTTVGRRVAARLDLPFADVDVEIERAAAQTIPEIFAEYGEAYFRDGERRVIGRLLGEGPQVLATGGGAFMNAETRAAIARCGVSVWIEAAPEVLFQRLRHKTNRPLLAGPDPEGAIRRLVEERYPVYALADLTVPSRDVSKDVVADEIVAALDRFFARPPAAVAAAPSAPPAGDCP</sequence>
<comment type="catalytic activity">
    <reaction evidence="10 11">
        <text>shikimate + ATP = 3-phosphoshikimate + ADP + H(+)</text>
        <dbReference type="Rhea" id="RHEA:13121"/>
        <dbReference type="ChEBI" id="CHEBI:15378"/>
        <dbReference type="ChEBI" id="CHEBI:30616"/>
        <dbReference type="ChEBI" id="CHEBI:36208"/>
        <dbReference type="ChEBI" id="CHEBI:145989"/>
        <dbReference type="ChEBI" id="CHEBI:456216"/>
        <dbReference type="EC" id="2.7.1.71"/>
    </reaction>
</comment>
<dbReference type="GO" id="GO:0005524">
    <property type="term" value="F:ATP binding"/>
    <property type="evidence" value="ECO:0007669"/>
    <property type="project" value="UniProtKB-UniRule"/>
</dbReference>
<reference evidence="12 13" key="1">
    <citation type="submission" date="2019-02" db="EMBL/GenBank/DDBJ databases">
        <title>Siculibacillus lacustris gen. nov., sp. nov., a new rosette-forming bacterium isolated from a freshwater crater lake (Lake St. Ana, Romania).</title>
        <authorList>
            <person name="Felfoldi T."/>
            <person name="Marton Z."/>
            <person name="Szabo A."/>
            <person name="Mentes A."/>
            <person name="Boka K."/>
            <person name="Marialigeti K."/>
            <person name="Mathe I."/>
            <person name="Koncz M."/>
            <person name="Schumann P."/>
            <person name="Toth E."/>
        </authorList>
    </citation>
    <scope>NUCLEOTIDE SEQUENCE [LARGE SCALE GENOMIC DNA]</scope>
    <source>
        <strain evidence="12 13">SA-279</strain>
    </source>
</reference>
<dbReference type="PANTHER" id="PTHR21087:SF16">
    <property type="entry name" value="SHIKIMATE KINASE 1, CHLOROPLASTIC"/>
    <property type="match status" value="1"/>
</dbReference>
<keyword evidence="11" id="KW-0963">Cytoplasm</keyword>
<feature type="binding site" evidence="11">
    <location>
        <position position="157"/>
    </location>
    <ligand>
        <name>substrate</name>
    </ligand>
</feature>
<keyword evidence="11" id="KW-0479">Metal-binding</keyword>
<evidence type="ECO:0000256" key="2">
    <source>
        <dbReference type="ARBA" id="ARBA00006997"/>
    </source>
</evidence>
<dbReference type="RefSeq" id="WP_131306671.1">
    <property type="nucleotide sequence ID" value="NZ_SJFN01000004.1"/>
</dbReference>
<dbReference type="NCBIfam" id="NF010552">
    <property type="entry name" value="PRK13946.1"/>
    <property type="match status" value="1"/>
</dbReference>
<dbReference type="GO" id="GO:0008652">
    <property type="term" value="P:amino acid biosynthetic process"/>
    <property type="evidence" value="ECO:0007669"/>
    <property type="project" value="UniProtKB-KW"/>
</dbReference>
<dbReference type="Proteomes" id="UP000292781">
    <property type="component" value="Unassembled WGS sequence"/>
</dbReference>
<dbReference type="EC" id="2.7.1.71" evidence="3 11"/>
<dbReference type="Gene3D" id="3.40.50.300">
    <property type="entry name" value="P-loop containing nucleotide triphosphate hydrolases"/>
    <property type="match status" value="1"/>
</dbReference>
<comment type="caution">
    <text evidence="11">Lacks conserved residue(s) required for the propagation of feature annotation.</text>
</comment>
<evidence type="ECO:0000256" key="3">
    <source>
        <dbReference type="ARBA" id="ARBA00012154"/>
    </source>
</evidence>
<feature type="binding site" evidence="11">
    <location>
        <begin position="32"/>
        <end position="37"/>
    </location>
    <ligand>
        <name>ATP</name>
        <dbReference type="ChEBI" id="CHEBI:30616"/>
    </ligand>
</feature>
<keyword evidence="6 11" id="KW-0547">Nucleotide-binding</keyword>
<dbReference type="AlphaFoldDB" id="A0A4Q9VW11"/>
<keyword evidence="7 11" id="KW-0418">Kinase</keyword>
<evidence type="ECO:0000256" key="8">
    <source>
        <dbReference type="ARBA" id="ARBA00022840"/>
    </source>
</evidence>
<gene>
    <name evidence="11" type="primary">aroK</name>
    <name evidence="12" type="ORF">EYW49_04370</name>
</gene>
<dbReference type="SUPFAM" id="SSF52540">
    <property type="entry name" value="P-loop containing nucleoside triphosphate hydrolases"/>
    <property type="match status" value="1"/>
</dbReference>
<dbReference type="GO" id="GO:0009073">
    <property type="term" value="P:aromatic amino acid family biosynthetic process"/>
    <property type="evidence" value="ECO:0007669"/>
    <property type="project" value="UniProtKB-KW"/>
</dbReference>
<evidence type="ECO:0000313" key="12">
    <source>
        <dbReference type="EMBL" id="TBW40467.1"/>
    </source>
</evidence>
<feature type="binding site" evidence="11">
    <location>
        <position position="100"/>
    </location>
    <ligand>
        <name>substrate</name>
    </ligand>
</feature>
<comment type="function">
    <text evidence="11">Catalyzes the specific phosphorylation of the 3-hydroxyl group of shikimic acid using ATP as a cosubstrate.</text>
</comment>
<protein>
    <recommendedName>
        <fullName evidence="3 11">Shikimate kinase</fullName>
        <shortName evidence="11">SK</shortName>
        <ecNumber evidence="3 11">2.7.1.71</ecNumber>
    </recommendedName>
</protein>
<dbReference type="InterPro" id="IPR027417">
    <property type="entry name" value="P-loop_NTPase"/>
</dbReference>
<dbReference type="GO" id="GO:0005829">
    <property type="term" value="C:cytosol"/>
    <property type="evidence" value="ECO:0007669"/>
    <property type="project" value="TreeGrafter"/>
</dbReference>
<comment type="subunit">
    <text evidence="11">Monomer.</text>
</comment>